<dbReference type="InterPro" id="IPR013105">
    <property type="entry name" value="TPR_2"/>
</dbReference>
<feature type="repeat" description="TPR" evidence="3">
    <location>
        <begin position="130"/>
        <end position="163"/>
    </location>
</feature>
<dbReference type="SMART" id="SM00028">
    <property type="entry name" value="TPR"/>
    <property type="match status" value="7"/>
</dbReference>
<evidence type="ECO:0000256" key="3">
    <source>
        <dbReference type="PROSITE-ProRule" id="PRU00339"/>
    </source>
</evidence>
<dbReference type="SUPFAM" id="SSF81901">
    <property type="entry name" value="HCP-like"/>
    <property type="match status" value="1"/>
</dbReference>
<name>A0ABU5GWF3_9BACT</name>
<dbReference type="Pfam" id="PF07719">
    <property type="entry name" value="TPR_2"/>
    <property type="match status" value="1"/>
</dbReference>
<keyword evidence="6" id="KW-1185">Reference proteome</keyword>
<dbReference type="PROSITE" id="PS51257">
    <property type="entry name" value="PROKAR_LIPOPROTEIN"/>
    <property type="match status" value="1"/>
</dbReference>
<dbReference type="PANTHER" id="PTHR44858">
    <property type="entry name" value="TETRATRICOPEPTIDE REPEAT PROTEIN 6"/>
    <property type="match status" value="1"/>
</dbReference>
<dbReference type="PROSITE" id="PS50293">
    <property type="entry name" value="TPR_REGION"/>
    <property type="match status" value="2"/>
</dbReference>
<dbReference type="Pfam" id="PF25063">
    <property type="entry name" value="ARM_TT21_C"/>
    <property type="match status" value="1"/>
</dbReference>
<dbReference type="EMBL" id="JAXIVS010000001">
    <property type="protein sequence ID" value="MDY7225510.1"/>
    <property type="molecule type" value="Genomic_DNA"/>
</dbReference>
<protein>
    <submittedName>
        <fullName evidence="5">Tetratricopeptide repeat protein</fullName>
    </submittedName>
</protein>
<dbReference type="InterPro" id="IPR019734">
    <property type="entry name" value="TPR_rpt"/>
</dbReference>
<comment type="caution">
    <text evidence="5">The sequence shown here is derived from an EMBL/GenBank/DDBJ whole genome shotgun (WGS) entry which is preliminary data.</text>
</comment>
<dbReference type="PANTHER" id="PTHR44858:SF1">
    <property type="entry name" value="UDP-N-ACETYLGLUCOSAMINE--PEPTIDE N-ACETYLGLUCOSAMINYLTRANSFERASE SPINDLY-RELATED"/>
    <property type="match status" value="1"/>
</dbReference>
<reference evidence="5 6" key="1">
    <citation type="submission" date="2023-12" db="EMBL/GenBank/DDBJ databases">
        <title>the genome sequence of Hyalangium sp. s54d21.</title>
        <authorList>
            <person name="Zhang X."/>
        </authorList>
    </citation>
    <scope>NUCLEOTIDE SEQUENCE [LARGE SCALE GENOMIC DNA]</scope>
    <source>
        <strain evidence="6">s54d21</strain>
    </source>
</reference>
<evidence type="ECO:0000256" key="2">
    <source>
        <dbReference type="ARBA" id="ARBA00022803"/>
    </source>
</evidence>
<feature type="domain" description="Tetratricopeptide repeat protein 21A/21B C-terminal ARM" evidence="4">
    <location>
        <begin position="65"/>
        <end position="162"/>
    </location>
</feature>
<dbReference type="RefSeq" id="WP_321544220.1">
    <property type="nucleotide sequence ID" value="NZ_JAXIVS010000001.1"/>
</dbReference>
<dbReference type="PROSITE" id="PS50005">
    <property type="entry name" value="TPR"/>
    <property type="match status" value="5"/>
</dbReference>
<evidence type="ECO:0000256" key="1">
    <source>
        <dbReference type="ARBA" id="ARBA00022737"/>
    </source>
</evidence>
<dbReference type="InterPro" id="IPR056834">
    <property type="entry name" value="ARM_TT21_C"/>
</dbReference>
<dbReference type="Gene3D" id="1.25.40.10">
    <property type="entry name" value="Tetratricopeptide repeat domain"/>
    <property type="match status" value="4"/>
</dbReference>
<feature type="repeat" description="TPR" evidence="3">
    <location>
        <begin position="164"/>
        <end position="197"/>
    </location>
</feature>
<dbReference type="Proteomes" id="UP001291309">
    <property type="component" value="Unassembled WGS sequence"/>
</dbReference>
<feature type="repeat" description="TPR" evidence="3">
    <location>
        <begin position="198"/>
        <end position="231"/>
    </location>
</feature>
<keyword evidence="1" id="KW-0677">Repeat</keyword>
<feature type="repeat" description="TPR" evidence="3">
    <location>
        <begin position="96"/>
        <end position="129"/>
    </location>
</feature>
<feature type="repeat" description="TPR" evidence="3">
    <location>
        <begin position="62"/>
        <end position="95"/>
    </location>
</feature>
<proteinExistence type="predicted"/>
<keyword evidence="2 3" id="KW-0802">TPR repeat</keyword>
<dbReference type="SUPFAM" id="SSF48452">
    <property type="entry name" value="TPR-like"/>
    <property type="match status" value="1"/>
</dbReference>
<accession>A0ABU5GWF3</accession>
<dbReference type="InterPro" id="IPR050498">
    <property type="entry name" value="Ycf3"/>
</dbReference>
<organism evidence="5 6">
    <name type="scientific">Hyalangium rubrum</name>
    <dbReference type="NCBI Taxonomy" id="3103134"/>
    <lineage>
        <taxon>Bacteria</taxon>
        <taxon>Pseudomonadati</taxon>
        <taxon>Myxococcota</taxon>
        <taxon>Myxococcia</taxon>
        <taxon>Myxococcales</taxon>
        <taxon>Cystobacterineae</taxon>
        <taxon>Archangiaceae</taxon>
        <taxon>Hyalangium</taxon>
    </lineage>
</organism>
<evidence type="ECO:0000313" key="5">
    <source>
        <dbReference type="EMBL" id="MDY7225510.1"/>
    </source>
</evidence>
<dbReference type="Pfam" id="PF13181">
    <property type="entry name" value="TPR_8"/>
    <property type="match status" value="1"/>
</dbReference>
<dbReference type="InterPro" id="IPR011990">
    <property type="entry name" value="TPR-like_helical_dom_sf"/>
</dbReference>
<gene>
    <name evidence="5" type="ORF">SYV04_03915</name>
</gene>
<sequence length="350" mass="39469">MRLVRLLCTLPLVTAIGCLSTPAPHERALLNNELCAQQLSINDLERAEVYCDLGLEFSPQYADLWVNKGLIKLKYGKMDEAKNLFIKALRYNQEQAQAYQNLGFIYLQEGSYGKAHDNFQRALKVNPDYLEARYNLALTYMKLDKIPEARKEFNTIIAVNPNIADAHHSLGAIAYEQGKYEEAAEHIARAVQLSPDVPTFWHDYGATLMELSRFTEAKDAFGSCVNLDPKNPQCLNNLAIAQRKAALTDSALKELKDTQTAENTAPSLYVLGKQYNGQGLVAEEERTYKKCLRLDGKYAPCHYGLFEIYKEAQKKDAATIACKNFLKYGSAEEFPTETQTCEKFLADDSF</sequence>
<evidence type="ECO:0000313" key="6">
    <source>
        <dbReference type="Proteomes" id="UP001291309"/>
    </source>
</evidence>
<evidence type="ECO:0000259" key="4">
    <source>
        <dbReference type="Pfam" id="PF25063"/>
    </source>
</evidence>